<keyword evidence="3" id="KW-1185">Reference proteome</keyword>
<dbReference type="EMBL" id="QEHR01000005">
    <property type="protein sequence ID" value="PVW14620.1"/>
    <property type="molecule type" value="Genomic_DNA"/>
</dbReference>
<dbReference type="InterPro" id="IPR016176">
    <property type="entry name" value="Cbl-dep_enz_cat"/>
</dbReference>
<dbReference type="PANTHER" id="PTHR48101">
    <property type="entry name" value="METHYLMALONYL-COA MUTASE, MITOCHONDRIAL-RELATED"/>
    <property type="match status" value="1"/>
</dbReference>
<proteinExistence type="predicted"/>
<dbReference type="GO" id="GO:0031419">
    <property type="term" value="F:cobalamin binding"/>
    <property type="evidence" value="ECO:0007669"/>
    <property type="project" value="InterPro"/>
</dbReference>
<comment type="caution">
    <text evidence="2">The sequence shown here is derived from an EMBL/GenBank/DDBJ whole genome shotgun (WGS) entry which is preliminary data.</text>
</comment>
<dbReference type="Pfam" id="PF01642">
    <property type="entry name" value="MM_CoA_mutase"/>
    <property type="match status" value="1"/>
</dbReference>
<dbReference type="Gene3D" id="3.20.20.240">
    <property type="entry name" value="Methylmalonyl-CoA mutase"/>
    <property type="match status" value="1"/>
</dbReference>
<dbReference type="InterPro" id="IPR006099">
    <property type="entry name" value="MeMalonylCoA_mutase_a/b_cat"/>
</dbReference>
<dbReference type="CDD" id="cd03677">
    <property type="entry name" value="MM_CoA_mutase_beta"/>
    <property type="match status" value="1"/>
</dbReference>
<dbReference type="AlphaFoldDB" id="A0A2U0I0U5"/>
<feature type="domain" description="Methylmalonyl-CoA mutase alpha/beta chain catalytic" evidence="1">
    <location>
        <begin position="147"/>
        <end position="432"/>
    </location>
</feature>
<dbReference type="OrthoDB" id="9762378at2"/>
<dbReference type="GO" id="GO:0016866">
    <property type="term" value="F:intramolecular transferase activity"/>
    <property type="evidence" value="ECO:0007669"/>
    <property type="project" value="InterPro"/>
</dbReference>
<dbReference type="RefSeq" id="WP_116694391.1">
    <property type="nucleotide sequence ID" value="NZ_QEHR01000005.1"/>
</dbReference>
<evidence type="ECO:0000313" key="2">
    <source>
        <dbReference type="EMBL" id="PVW14620.1"/>
    </source>
</evidence>
<sequence length="475" mass="54056">MSDLFKEFAPVSAKEWKQKIQADLKGADYNESLVWQSPEGIHVKPFYHPDDFENPFPPISGQPTTWNIAQHIFIDDEAVANKLALDAVERGAEAIILSAEKKFAIEKVFKNFPFEETPIYFNLTFFSEEFLLHLKSYLSKKNATVHYNIDIIGNLTRTGNWFHNLKEDHRVLEKFVSENPSEAIISIDTTGYQNAGATIMQQLAYALAHANEYLNHFENVSLSPSINSGQAKVEGATIQQSLQITFKLAVGSNYFFEIAKIRALRKGYAALASEYGFSETCHIMATPSKRNKTLYDYNTNMLRTTTECMSAILGGADIICNLPYDALYHKSNEFGERISRNQLLVLKEESYFDTVSNAADGTYYIESLTDDLAEKALELFKSIEKGGGFLKQLKEGKIQQKIKESAEKEQQLFNQEELKLVGTNYHTNPEDRMKNAFDLYPFVKIKPRKTIIAPIIEKRLAEQTEQERLKQENNG</sequence>
<organism evidence="2 3">
    <name type="scientific">Marixanthomonas spongiae</name>
    <dbReference type="NCBI Taxonomy" id="2174845"/>
    <lineage>
        <taxon>Bacteria</taxon>
        <taxon>Pseudomonadati</taxon>
        <taxon>Bacteroidota</taxon>
        <taxon>Flavobacteriia</taxon>
        <taxon>Flavobacteriales</taxon>
        <taxon>Flavobacteriaceae</taxon>
        <taxon>Marixanthomonas</taxon>
    </lineage>
</organism>
<dbReference type="Proteomes" id="UP000245962">
    <property type="component" value="Unassembled WGS sequence"/>
</dbReference>
<name>A0A2U0I0U5_9FLAO</name>
<evidence type="ECO:0000259" key="1">
    <source>
        <dbReference type="Pfam" id="PF01642"/>
    </source>
</evidence>
<evidence type="ECO:0000313" key="3">
    <source>
        <dbReference type="Proteomes" id="UP000245962"/>
    </source>
</evidence>
<reference evidence="2 3" key="1">
    <citation type="submission" date="2018-04" db="EMBL/GenBank/DDBJ databases">
        <title>Marixanthomonas spongiae HN-E44 sp. nov., isolated from a marine sponge.</title>
        <authorList>
            <person name="Luo L."/>
            <person name="Zhuang L."/>
        </authorList>
    </citation>
    <scope>NUCLEOTIDE SEQUENCE [LARGE SCALE GENOMIC DNA]</scope>
    <source>
        <strain evidence="2 3">HN-E44</strain>
    </source>
</reference>
<dbReference type="SUPFAM" id="SSF51703">
    <property type="entry name" value="Cobalamin (vitamin B12)-dependent enzymes"/>
    <property type="match status" value="1"/>
</dbReference>
<accession>A0A2U0I0U5</accession>
<dbReference type="PANTHER" id="PTHR48101:SF1">
    <property type="entry name" value="METHYLMALONYL-COA MUTASE, LARGE SUBUNIT"/>
    <property type="match status" value="1"/>
</dbReference>
<protein>
    <submittedName>
        <fullName evidence="2">Methylmalonyl-CoA mutase</fullName>
    </submittedName>
</protein>
<gene>
    <name evidence="2" type="ORF">DDV96_08820</name>
</gene>